<sequence>MTSNPALALAVLLAASSAAAARAGEDAAAPAARPVARDLDAADRLAKCSAAYVTQYRIMEAAGKKLDKLAAASERFYDAAIARSDENHTKARFTVHYKAYLALNAEVTKAAKATPEDAPAAAAKFTATLNADFDACDALEKKLEPARKD</sequence>
<name>A0ABN6MTE2_9BACT</name>
<dbReference type="RefSeq" id="WP_248352547.1">
    <property type="nucleotide sequence ID" value="NZ_AP025591.1"/>
</dbReference>
<keyword evidence="3" id="KW-1185">Reference proteome</keyword>
<evidence type="ECO:0000256" key="1">
    <source>
        <dbReference type="SAM" id="SignalP"/>
    </source>
</evidence>
<evidence type="ECO:0000313" key="2">
    <source>
        <dbReference type="EMBL" id="BDG04176.1"/>
    </source>
</evidence>
<reference evidence="3" key="1">
    <citation type="journal article" date="2022" name="Int. J. Syst. Evol. Microbiol.">
        <title>Anaeromyxobacter oryzae sp. nov., Anaeromyxobacter diazotrophicus sp. nov. and Anaeromyxobacter paludicola sp. nov., isolated from paddy soils.</title>
        <authorList>
            <person name="Itoh H."/>
            <person name="Xu Z."/>
            <person name="Mise K."/>
            <person name="Masuda Y."/>
            <person name="Ushijima N."/>
            <person name="Hayakawa C."/>
            <person name="Shiratori Y."/>
            <person name="Senoo K."/>
        </authorList>
    </citation>
    <scope>NUCLEOTIDE SEQUENCE [LARGE SCALE GENOMIC DNA]</scope>
    <source>
        <strain evidence="3">Red232</strain>
    </source>
</reference>
<keyword evidence="1" id="KW-0732">Signal</keyword>
<organism evidence="2 3">
    <name type="scientific">Anaeromyxobacter oryzae</name>
    <dbReference type="NCBI Taxonomy" id="2918170"/>
    <lineage>
        <taxon>Bacteria</taxon>
        <taxon>Pseudomonadati</taxon>
        <taxon>Myxococcota</taxon>
        <taxon>Myxococcia</taxon>
        <taxon>Myxococcales</taxon>
        <taxon>Cystobacterineae</taxon>
        <taxon>Anaeromyxobacteraceae</taxon>
        <taxon>Anaeromyxobacter</taxon>
    </lineage>
</organism>
<dbReference type="EMBL" id="AP025591">
    <property type="protein sequence ID" value="BDG04176.1"/>
    <property type="molecule type" value="Genomic_DNA"/>
</dbReference>
<evidence type="ECO:0000313" key="3">
    <source>
        <dbReference type="Proteomes" id="UP001162891"/>
    </source>
</evidence>
<accession>A0ABN6MTE2</accession>
<gene>
    <name evidence="2" type="ORF">AMOR_31720</name>
</gene>
<dbReference type="Proteomes" id="UP001162891">
    <property type="component" value="Chromosome"/>
</dbReference>
<protein>
    <submittedName>
        <fullName evidence="2">Uncharacterized protein</fullName>
    </submittedName>
</protein>
<proteinExistence type="predicted"/>
<feature type="chain" id="PRO_5047477599" evidence="1">
    <location>
        <begin position="21"/>
        <end position="149"/>
    </location>
</feature>
<feature type="signal peptide" evidence="1">
    <location>
        <begin position="1"/>
        <end position="20"/>
    </location>
</feature>